<comment type="caution">
    <text evidence="1">The sequence shown here is derived from an EMBL/GenBank/DDBJ whole genome shotgun (WGS) entry which is preliminary data.</text>
</comment>
<keyword evidence="2" id="KW-1185">Reference proteome</keyword>
<gene>
    <name evidence="1" type="ORF">NMN56_012955</name>
</gene>
<dbReference type="Pfam" id="PF19380">
    <property type="entry name" value="DUF5955"/>
    <property type="match status" value="1"/>
</dbReference>
<dbReference type="InterPro" id="IPR045999">
    <property type="entry name" value="DUF5955"/>
</dbReference>
<sequence>MPEDSGPDPRVEALGTTVVRLRAELDAYPVELVDRGAAEDQLEALGAMVRSGTPDVPALRQSLLIVSAALGSVSALAEPLAGLRHAVELFGGPPPR</sequence>
<proteinExistence type="predicted"/>
<evidence type="ECO:0000313" key="2">
    <source>
        <dbReference type="Proteomes" id="UP001214441"/>
    </source>
</evidence>
<evidence type="ECO:0000313" key="1">
    <source>
        <dbReference type="EMBL" id="MDJ1132849.1"/>
    </source>
</evidence>
<dbReference type="EMBL" id="JANCPR020000010">
    <property type="protein sequence ID" value="MDJ1132849.1"/>
    <property type="molecule type" value="Genomic_DNA"/>
</dbReference>
<accession>A0ABT6ZVN3</accession>
<protein>
    <submittedName>
        <fullName evidence="1">DUF5955 family protein</fullName>
    </submittedName>
</protein>
<dbReference type="RefSeq" id="WP_274040536.1">
    <property type="nucleotide sequence ID" value="NZ_JANCPR020000010.1"/>
</dbReference>
<reference evidence="1 2" key="1">
    <citation type="submission" date="2023-05" db="EMBL/GenBank/DDBJ databases">
        <title>Streptantibioticus silvisoli sp. nov., acidotolerant actinomycetes 1 from pine litter.</title>
        <authorList>
            <person name="Swiecimska M."/>
            <person name="Golinska P."/>
            <person name="Sangal V."/>
            <person name="Wachnowicz B."/>
            <person name="Goodfellow M."/>
        </authorList>
    </citation>
    <scope>NUCLEOTIDE SEQUENCE [LARGE SCALE GENOMIC DNA]</scope>
    <source>
        <strain evidence="1 2">DSM 42109</strain>
    </source>
</reference>
<organism evidence="1 2">
    <name type="scientific">Streptomyces iconiensis</name>
    <dbReference type="NCBI Taxonomy" id="1384038"/>
    <lineage>
        <taxon>Bacteria</taxon>
        <taxon>Bacillati</taxon>
        <taxon>Actinomycetota</taxon>
        <taxon>Actinomycetes</taxon>
        <taxon>Kitasatosporales</taxon>
        <taxon>Streptomycetaceae</taxon>
        <taxon>Streptomyces</taxon>
    </lineage>
</organism>
<dbReference type="Proteomes" id="UP001214441">
    <property type="component" value="Unassembled WGS sequence"/>
</dbReference>
<name>A0ABT6ZVN3_9ACTN</name>